<accession>A0AA36CYV7</accession>
<comment type="caution">
    <text evidence="1">The sequence shown here is derived from an EMBL/GenBank/DDBJ whole genome shotgun (WGS) entry which is preliminary data.</text>
</comment>
<evidence type="ECO:0000313" key="2">
    <source>
        <dbReference type="Proteomes" id="UP001177023"/>
    </source>
</evidence>
<dbReference type="AlphaFoldDB" id="A0AA36CYV7"/>
<keyword evidence="2" id="KW-1185">Reference proteome</keyword>
<sequence length="137" mass="15853">MEELRLNLMTSNEGEEIYIEPADPVETFLDSPNTYMQQFNELDHLQGSVESKESSFQWAKDLMKRGKAWYKSLSPEEKRKLKEKLKVAGKYLKEYHLVHATLPLVSVTLRQGKRRVVVAIRHVIARRNANARLSVIG</sequence>
<dbReference type="Proteomes" id="UP001177023">
    <property type="component" value="Unassembled WGS sequence"/>
</dbReference>
<proteinExistence type="predicted"/>
<dbReference type="EMBL" id="CATQJA010002647">
    <property type="protein sequence ID" value="CAJ0576862.1"/>
    <property type="molecule type" value="Genomic_DNA"/>
</dbReference>
<protein>
    <submittedName>
        <fullName evidence="1">Uncharacterized protein</fullName>
    </submittedName>
</protein>
<name>A0AA36CYV7_9BILA</name>
<feature type="non-terminal residue" evidence="1">
    <location>
        <position position="137"/>
    </location>
</feature>
<evidence type="ECO:0000313" key="1">
    <source>
        <dbReference type="EMBL" id="CAJ0576862.1"/>
    </source>
</evidence>
<gene>
    <name evidence="1" type="ORF">MSPICULIGERA_LOCUS15147</name>
</gene>
<reference evidence="1" key="1">
    <citation type="submission" date="2023-06" db="EMBL/GenBank/DDBJ databases">
        <authorList>
            <person name="Delattre M."/>
        </authorList>
    </citation>
    <scope>NUCLEOTIDE SEQUENCE</scope>
    <source>
        <strain evidence="1">AF72</strain>
    </source>
</reference>
<organism evidence="1 2">
    <name type="scientific">Mesorhabditis spiculigera</name>
    <dbReference type="NCBI Taxonomy" id="96644"/>
    <lineage>
        <taxon>Eukaryota</taxon>
        <taxon>Metazoa</taxon>
        <taxon>Ecdysozoa</taxon>
        <taxon>Nematoda</taxon>
        <taxon>Chromadorea</taxon>
        <taxon>Rhabditida</taxon>
        <taxon>Rhabditina</taxon>
        <taxon>Rhabditomorpha</taxon>
        <taxon>Rhabditoidea</taxon>
        <taxon>Rhabditidae</taxon>
        <taxon>Mesorhabditinae</taxon>
        <taxon>Mesorhabditis</taxon>
    </lineage>
</organism>